<dbReference type="EMBL" id="CP053892">
    <property type="protein sequence ID" value="QKG20150.1"/>
    <property type="molecule type" value="Genomic_DNA"/>
</dbReference>
<dbReference type="RefSeq" id="WP_173094606.1">
    <property type="nucleotide sequence ID" value="NZ_CP053892.1"/>
</dbReference>
<gene>
    <name evidence="1" type="primary">mad18</name>
    <name evidence="1" type="ORF">ACTIVE_1787</name>
</gene>
<organism evidence="1 2">
    <name type="scientific">Actinomadura verrucosospora</name>
    <dbReference type="NCBI Taxonomy" id="46165"/>
    <lineage>
        <taxon>Bacteria</taxon>
        <taxon>Bacillati</taxon>
        <taxon>Actinomycetota</taxon>
        <taxon>Actinomycetes</taxon>
        <taxon>Streptosporangiales</taxon>
        <taxon>Thermomonosporaceae</taxon>
        <taxon>Actinomadura</taxon>
    </lineage>
</organism>
<proteinExistence type="predicted"/>
<dbReference type="Proteomes" id="UP000501240">
    <property type="component" value="Chromosome"/>
</dbReference>
<sequence>MNDVGELKQYIIAHARAQSIPPARLRELLGSIDNDDGDAPGSWVRAWVTEGDLLYGQGRLYDACRYYMLARFPYPDGDARQEAQRRCVEVFDRFRQDDTGIQRLDVPVGDGLVRCYASGLSRDRRPPLLILMGGIVSIKEQWAYSLLDLERTGVAAVVAELPGIGENTLPYTPDAWRMLSAIIDAVGDRADPAHTYAITPSFAGHMALRCATDDSRIKGVVSAGAPINRFFTDTAWQRRLPRVTVETLAHLVGTTPVQLTEHLPAWALTAGQLTGLTIPVHYMAARRDEIIPRDDLRFLRHHVRRLHLVENDDVHGSPAHHVDARIWTARSIMRMRGAYTPQRAALSAVWFGRRAWRRLAGRTSAPDLPLRDAGTPPLRTPES</sequence>
<name>A0A7D3VQW7_ACTVE</name>
<dbReference type="AlphaFoldDB" id="A0A7D3VQW7"/>
<accession>A0A7D3VQW7</accession>
<dbReference type="Gene3D" id="3.40.50.1820">
    <property type="entry name" value="alpha/beta hydrolase"/>
    <property type="match status" value="1"/>
</dbReference>
<evidence type="ECO:0000313" key="2">
    <source>
        <dbReference type="Proteomes" id="UP000501240"/>
    </source>
</evidence>
<keyword evidence="2" id="KW-1185">Reference proteome</keyword>
<dbReference type="InterPro" id="IPR029058">
    <property type="entry name" value="AB_hydrolase_fold"/>
</dbReference>
<dbReference type="InterPro" id="IPR010520">
    <property type="entry name" value="FrsA-like"/>
</dbReference>
<dbReference type="Pfam" id="PF06500">
    <property type="entry name" value="FrsA-like"/>
    <property type="match status" value="1"/>
</dbReference>
<reference evidence="1 2" key="1">
    <citation type="submission" date="2020-05" db="EMBL/GenBank/DDBJ databases">
        <title>Actinomadura verrucosospora NRRL-B18236 (PFL_A860) Genome sequencing and assembly.</title>
        <authorList>
            <person name="Samborskyy M."/>
        </authorList>
    </citation>
    <scope>NUCLEOTIDE SEQUENCE [LARGE SCALE GENOMIC DNA]</scope>
    <source>
        <strain evidence="1 2">NRRL:B18236</strain>
    </source>
</reference>
<dbReference type="SUPFAM" id="SSF53474">
    <property type="entry name" value="alpha/beta-Hydrolases"/>
    <property type="match status" value="1"/>
</dbReference>
<protein>
    <submittedName>
        <fullName evidence="1">Dehydratase</fullName>
    </submittedName>
</protein>
<evidence type="ECO:0000313" key="1">
    <source>
        <dbReference type="EMBL" id="QKG20150.1"/>
    </source>
</evidence>